<keyword evidence="5" id="KW-0449">Lipoprotein</keyword>
<keyword evidence="8" id="KW-1185">Reference proteome</keyword>
<evidence type="ECO:0000256" key="2">
    <source>
        <dbReference type="ARBA" id="ARBA00022729"/>
    </source>
</evidence>
<evidence type="ECO:0000313" key="7">
    <source>
        <dbReference type="EMBL" id="SFG42923.1"/>
    </source>
</evidence>
<dbReference type="PANTHER" id="PTHR43649:SF33">
    <property type="entry name" value="POLYGALACTURONAN_RHAMNOGALACTURONAN-BINDING PROTEIN YTCQ"/>
    <property type="match status" value="1"/>
</dbReference>
<keyword evidence="3" id="KW-0472">Membrane</keyword>
<dbReference type="AlphaFoldDB" id="A0A1I2RS50"/>
<dbReference type="Pfam" id="PF01547">
    <property type="entry name" value="SBP_bac_1"/>
    <property type="match status" value="1"/>
</dbReference>
<dbReference type="Gene3D" id="3.40.190.10">
    <property type="entry name" value="Periplasmic binding protein-like II"/>
    <property type="match status" value="2"/>
</dbReference>
<feature type="chain" id="PRO_5038838985" evidence="6">
    <location>
        <begin position="23"/>
        <end position="519"/>
    </location>
</feature>
<dbReference type="Proteomes" id="UP000198661">
    <property type="component" value="Unassembled WGS sequence"/>
</dbReference>
<evidence type="ECO:0000256" key="6">
    <source>
        <dbReference type="SAM" id="SignalP"/>
    </source>
</evidence>
<dbReference type="InterPro" id="IPR006059">
    <property type="entry name" value="SBP"/>
</dbReference>
<proteinExistence type="predicted"/>
<keyword evidence="4" id="KW-0564">Palmitate</keyword>
<reference evidence="7 8" key="1">
    <citation type="submission" date="2016-10" db="EMBL/GenBank/DDBJ databases">
        <authorList>
            <person name="de Groot N.N."/>
        </authorList>
    </citation>
    <scope>NUCLEOTIDE SEQUENCE [LARGE SCALE GENOMIC DNA]</scope>
    <source>
        <strain evidence="7 8">DSM 44945</strain>
    </source>
</reference>
<dbReference type="SUPFAM" id="SSF53850">
    <property type="entry name" value="Periplasmic binding protein-like II"/>
    <property type="match status" value="1"/>
</dbReference>
<sequence>MKRWRKCLTGLLAVGLASGIIACSTQEATEDSSGKKEYTITSLDFLYEDIPPKDGEGVRMIEEKFNVEYRREYGIYTDYLEKLSARMASGDIPDVIGFESQIDRANFFRWAKQGAFLPLNEYIGDYPTLKAVPQEVWNAVTVDGKIYAIPKYFPKKYLNTPVIRQDWLDNLGLKMPTNYEELKEVAIAFAKNDPDGNGKDDTYGMVLGKDLWPQYAFGAYWDMNAWYHQNGRGQYVPGVITEQWKESIRMMRDLYREGAIPKDFAVYDPVEAAKMFYAGKAGIFVRGPVEMPEANMEALQKIHPEADLSPIPPFEAPDGSKGYTAGSGYYTMNALSAKLKDEPGKVRRILEIIDFGRRFYSWKERNPDNEDFDWMYGHEGKGYHMVDGRPVVTERTEGLAPWHYLLDNKMWAPNDEANRYSLTYKNSAFKELAEELEKMHAETRHYLNPIHQVYSETEARIGLEITRNLLNEQAKMITGDLPLSEWDRIVRRYLENGGQQIIEEVNREMKVKNVQPRWE</sequence>
<evidence type="ECO:0000256" key="3">
    <source>
        <dbReference type="ARBA" id="ARBA00023136"/>
    </source>
</evidence>
<dbReference type="OrthoDB" id="9787283at2"/>
<gene>
    <name evidence="7" type="ORF">SAMN04488025_13319</name>
</gene>
<evidence type="ECO:0000256" key="5">
    <source>
        <dbReference type="ARBA" id="ARBA00023288"/>
    </source>
</evidence>
<dbReference type="InterPro" id="IPR050490">
    <property type="entry name" value="Bact_solute-bd_prot1"/>
</dbReference>
<evidence type="ECO:0000313" key="8">
    <source>
        <dbReference type="Proteomes" id="UP000198661"/>
    </source>
</evidence>
<accession>A0A1I2RS50</accession>
<dbReference type="RefSeq" id="WP_092040655.1">
    <property type="nucleotide sequence ID" value="NZ_FOOK01000033.1"/>
</dbReference>
<protein>
    <submittedName>
        <fullName evidence="7">Putative aldouronate transport system substrate-binding protein</fullName>
    </submittedName>
</protein>
<feature type="signal peptide" evidence="6">
    <location>
        <begin position="1"/>
        <end position="22"/>
    </location>
</feature>
<dbReference type="STRING" id="201973.SAMN04488025_13319"/>
<dbReference type="EMBL" id="FOOK01000033">
    <property type="protein sequence ID" value="SFG42923.1"/>
    <property type="molecule type" value="Genomic_DNA"/>
</dbReference>
<evidence type="ECO:0000256" key="1">
    <source>
        <dbReference type="ARBA" id="ARBA00022475"/>
    </source>
</evidence>
<organism evidence="7 8">
    <name type="scientific">Planifilum fulgidum</name>
    <dbReference type="NCBI Taxonomy" id="201973"/>
    <lineage>
        <taxon>Bacteria</taxon>
        <taxon>Bacillati</taxon>
        <taxon>Bacillota</taxon>
        <taxon>Bacilli</taxon>
        <taxon>Bacillales</taxon>
        <taxon>Thermoactinomycetaceae</taxon>
        <taxon>Planifilum</taxon>
    </lineage>
</organism>
<keyword evidence="2 6" id="KW-0732">Signal</keyword>
<dbReference type="PROSITE" id="PS51257">
    <property type="entry name" value="PROKAR_LIPOPROTEIN"/>
    <property type="match status" value="1"/>
</dbReference>
<keyword evidence="1" id="KW-1003">Cell membrane</keyword>
<dbReference type="PANTHER" id="PTHR43649">
    <property type="entry name" value="ARABINOSE-BINDING PROTEIN-RELATED"/>
    <property type="match status" value="1"/>
</dbReference>
<evidence type="ECO:0000256" key="4">
    <source>
        <dbReference type="ARBA" id="ARBA00023139"/>
    </source>
</evidence>
<name>A0A1I2RS50_9BACL</name>